<dbReference type="AlphaFoldDB" id="A0AAU9H8Z7"/>
<dbReference type="Proteomes" id="UP000509120">
    <property type="component" value="Chromosome"/>
</dbReference>
<reference evidence="1 2" key="1">
    <citation type="submission" date="2020-06" db="EMBL/GenBank/DDBJ databases">
        <authorList>
            <person name="Chuat V."/>
        </authorList>
    </citation>
    <scope>NUCLEOTIDE SEQUENCE [LARGE SCALE GENOMIC DNA]</scope>
    <source>
        <strain evidence="1">STH_CIRM_1046</strain>
    </source>
</reference>
<dbReference type="EMBL" id="LR822030">
    <property type="protein sequence ID" value="CAD0157818.1"/>
    <property type="molecule type" value="Genomic_DNA"/>
</dbReference>
<protein>
    <submittedName>
        <fullName evidence="1">Uncharacterized protein</fullName>
    </submittedName>
</protein>
<gene>
    <name evidence="1" type="ORF">STHERMO_2165</name>
</gene>
<sequence length="40" mass="4787">MQSIAYICKYISDMILVIFLNSFVNTLHYGYYYQTILTIE</sequence>
<accession>A0AAU9H8Z7</accession>
<organism evidence="1 2">
    <name type="scientific">Streptococcus thermophilus</name>
    <dbReference type="NCBI Taxonomy" id="1308"/>
    <lineage>
        <taxon>Bacteria</taxon>
        <taxon>Bacillati</taxon>
        <taxon>Bacillota</taxon>
        <taxon>Bacilli</taxon>
        <taxon>Lactobacillales</taxon>
        <taxon>Streptococcaceae</taxon>
        <taxon>Streptococcus</taxon>
    </lineage>
</organism>
<evidence type="ECO:0000313" key="2">
    <source>
        <dbReference type="Proteomes" id="UP000509120"/>
    </source>
</evidence>
<name>A0AAU9H8Z7_STRTR</name>
<evidence type="ECO:0000313" key="1">
    <source>
        <dbReference type="EMBL" id="CAD0157818.1"/>
    </source>
</evidence>
<proteinExistence type="predicted"/>